<evidence type="ECO:0000256" key="1">
    <source>
        <dbReference type="SAM" id="Coils"/>
    </source>
</evidence>
<proteinExistence type="predicted"/>
<evidence type="ECO:0000313" key="4">
    <source>
        <dbReference type="Proteomes" id="UP000196158"/>
    </source>
</evidence>
<reference evidence="3 4" key="1">
    <citation type="submission" date="2017-04" db="EMBL/GenBank/DDBJ databases">
        <authorList>
            <person name="Afonso C.L."/>
            <person name="Miller P.J."/>
            <person name="Scott M.A."/>
            <person name="Spackman E."/>
            <person name="Goraichik I."/>
            <person name="Dimitrov K.M."/>
            <person name="Suarez D.L."/>
            <person name="Swayne D.E."/>
        </authorList>
    </citation>
    <scope>NUCLEOTIDE SEQUENCE [LARGE SCALE GENOMIC DNA]</scope>
</reference>
<feature type="region of interest" description="Disordered" evidence="2">
    <location>
        <begin position="433"/>
        <end position="455"/>
    </location>
</feature>
<keyword evidence="1" id="KW-0175">Coiled coil</keyword>
<organism evidence="3 4">
    <name type="scientific">Maudiozyma saulgeensis</name>
    <dbReference type="NCBI Taxonomy" id="1789683"/>
    <lineage>
        <taxon>Eukaryota</taxon>
        <taxon>Fungi</taxon>
        <taxon>Dikarya</taxon>
        <taxon>Ascomycota</taxon>
        <taxon>Saccharomycotina</taxon>
        <taxon>Saccharomycetes</taxon>
        <taxon>Saccharomycetales</taxon>
        <taxon>Saccharomycetaceae</taxon>
        <taxon>Maudiozyma</taxon>
    </lineage>
</organism>
<feature type="region of interest" description="Disordered" evidence="2">
    <location>
        <begin position="397"/>
        <end position="416"/>
    </location>
</feature>
<keyword evidence="4" id="KW-1185">Reference proteome</keyword>
<dbReference type="InterPro" id="IPR005024">
    <property type="entry name" value="Snf7_fam"/>
</dbReference>
<dbReference type="GO" id="GO:0007034">
    <property type="term" value="P:vacuolar transport"/>
    <property type="evidence" value="ECO:0007669"/>
    <property type="project" value="InterPro"/>
</dbReference>
<name>A0A1X7R3W8_9SACH</name>
<dbReference type="Pfam" id="PF03357">
    <property type="entry name" value="Snf7"/>
    <property type="match status" value="1"/>
</dbReference>
<accession>A0A1X7R3W8</accession>
<dbReference type="EMBL" id="FXLY01000005">
    <property type="protein sequence ID" value="SMN20179.1"/>
    <property type="molecule type" value="Genomic_DNA"/>
</dbReference>
<sequence length="455" mass="52060">MKDRTDLPTSRLGSLYRDFRDLKDLNPDGYQANINTWEDYFLTNLLNDTNTLSVNCGKNLLHKLNNGIYGEPKSIDVVIDEFVSKKILIPSETYFDVSKVDIGNDSNNTSILSRLFGLLRLENEKKYTSRLRKLGDTYLKTDILIVNKNVKKSGEEIADKINKNIINKSSEITDLVMSTDEFLKTAKISEIWKDKTDQNIMLFYLEHHLHLIITDQNIVKVIADLNKKELEVSNQKITDVDIGIVDIKLTLDNLNKQIAKLENEIRGIETKLYSDTYKSLSRTTQKGILKNKIVSQRYLEKLSGNKNNLTQIMRQLNMSLINKTMFDTLKQSHAAILSINNYIGSIDKVSTLLENIEVENEKTNELNDILSRANDLDNSVSEDEVNNELAELEKQMEREKQGEQTTEVSKDSSVGESEVLELLKNVTIEDRSIEKTEQNESNTNVTREKNLELAN</sequence>
<dbReference type="Proteomes" id="UP000196158">
    <property type="component" value="Unassembled WGS sequence"/>
</dbReference>
<feature type="compositionally biased region" description="Basic and acidic residues" evidence="2">
    <location>
        <begin position="446"/>
        <end position="455"/>
    </location>
</feature>
<feature type="coiled-coil region" evidence="1">
    <location>
        <begin position="244"/>
        <end position="271"/>
    </location>
</feature>
<protein>
    <submittedName>
        <fullName evidence="3">Uncharacterized protein</fullName>
    </submittedName>
</protein>
<dbReference type="STRING" id="1789683.A0A1X7R3W8"/>
<dbReference type="OrthoDB" id="10250120at2759"/>
<feature type="compositionally biased region" description="Polar residues" evidence="2">
    <location>
        <begin position="403"/>
        <end position="415"/>
    </location>
</feature>
<gene>
    <name evidence="3" type="ORF">KASA_0N01155G</name>
</gene>
<evidence type="ECO:0000256" key="2">
    <source>
        <dbReference type="SAM" id="MobiDB-lite"/>
    </source>
</evidence>
<evidence type="ECO:0000313" key="3">
    <source>
        <dbReference type="EMBL" id="SMN20179.1"/>
    </source>
</evidence>
<dbReference type="AlphaFoldDB" id="A0A1X7R3W8"/>